<keyword evidence="6" id="KW-1185">Reference proteome</keyword>
<evidence type="ECO:0000313" key="3">
    <source>
        <dbReference type="EMBL" id="SAM85206.1"/>
    </source>
</evidence>
<organism evidence="3 5">
    <name type="scientific">Ustilago bromivora</name>
    <dbReference type="NCBI Taxonomy" id="307758"/>
    <lineage>
        <taxon>Eukaryota</taxon>
        <taxon>Fungi</taxon>
        <taxon>Dikarya</taxon>
        <taxon>Basidiomycota</taxon>
        <taxon>Ustilaginomycotina</taxon>
        <taxon>Ustilaginomycetes</taxon>
        <taxon>Ustilaginales</taxon>
        <taxon>Ustilaginaceae</taxon>
        <taxon>Ustilago</taxon>
    </lineage>
</organism>
<feature type="region of interest" description="Disordered" evidence="2">
    <location>
        <begin position="161"/>
        <end position="190"/>
    </location>
</feature>
<evidence type="ECO:0000256" key="1">
    <source>
        <dbReference type="ARBA" id="ARBA00011047"/>
    </source>
</evidence>
<evidence type="ECO:0000313" key="6">
    <source>
        <dbReference type="Proteomes" id="UP000658997"/>
    </source>
</evidence>
<feature type="compositionally biased region" description="Acidic residues" evidence="2">
    <location>
        <begin position="353"/>
        <end position="366"/>
    </location>
</feature>
<evidence type="ECO:0000313" key="5">
    <source>
        <dbReference type="Proteomes" id="UP000179920"/>
    </source>
</evidence>
<accession>A0A1K0GB23</accession>
<dbReference type="PANTHER" id="PTHR15323:SF6">
    <property type="entry name" value="CELL DIVISION CYCLE PROTEIN 123 HOMOLOG"/>
    <property type="match status" value="1"/>
</dbReference>
<reference evidence="5" key="2">
    <citation type="submission" date="2016-04" db="EMBL/GenBank/DDBJ databases">
        <authorList>
            <person name="Guldener U."/>
            <person name="Guldener U."/>
        </authorList>
    </citation>
    <scope>NUCLEOTIDE SEQUENCE [LARGE SCALE GENOMIC DNA]</scope>
    <source>
        <strain evidence="5">UB2112</strain>
    </source>
</reference>
<sequence length="436" mass="48999">MSDSDRLTPPLEALYWSQYGTWYPIFRKHAPKSTVIDIDGVQPELLSWLDSDTFVLPDGSGPSTLPQTNDSSSELSDDENEKEEQEPTMLDKLDTKIRQVVDKYDGGPLFPKLNWSAPLDAGFMLPGNNLQCFYPEDVYLLLKSSEFVGRDLEQIASLHTPSLPASSTEHDSDPALQLPTSTTASPQYRPSQEREVRPQLILKKWFTFARSHEFRCFVRSSHLIAISQRDVTFYDHLQSPHLQAQIKGAIWDFWQDVMAAAQKEGSFPLKDFIFDVYLTKDLERVWLVDVNAWLPRTDPLLWSFDDLEGAHLREKKMRRSDGGGAEEEGLEDGIVRLRIAPTNGNSTAAVDSTEGEDGEGYTEEWSESDVELRVLSDRRMQSSGGTSATYSSNMVPKDLVDFAKAKGSSGGGGMGIDQIVQRWNESIDAEEDFKQA</sequence>
<dbReference type="GO" id="GO:0005737">
    <property type="term" value="C:cytoplasm"/>
    <property type="evidence" value="ECO:0007669"/>
    <property type="project" value="TreeGrafter"/>
</dbReference>
<evidence type="ECO:0000256" key="2">
    <source>
        <dbReference type="SAM" id="MobiDB-lite"/>
    </source>
</evidence>
<feature type="region of interest" description="Disordered" evidence="2">
    <location>
        <begin position="59"/>
        <end position="93"/>
    </location>
</feature>
<dbReference type="Proteomes" id="UP000658997">
    <property type="component" value="Unassembled WGS sequence"/>
</dbReference>
<reference evidence="3" key="1">
    <citation type="submission" date="2016-04" db="EMBL/GenBank/DDBJ databases">
        <authorList>
            <person name="Evans L.H."/>
            <person name="Alamgir A."/>
            <person name="Owens N."/>
            <person name="Weber N.D."/>
            <person name="Virtaneva K."/>
            <person name="Barbian K."/>
            <person name="Babar A."/>
            <person name="Rosenke K."/>
        </authorList>
    </citation>
    <scope>NUCLEOTIDE SEQUENCE</scope>
    <source>
        <strain evidence="3">UB2112</strain>
    </source>
</reference>
<proteinExistence type="inferred from homology"/>
<dbReference type="OrthoDB" id="360540at2759"/>
<dbReference type="EMBL" id="ULHB01000035">
    <property type="protein sequence ID" value="SYW78149.1"/>
    <property type="molecule type" value="Genomic_DNA"/>
</dbReference>
<protein>
    <submittedName>
        <fullName evidence="4">Related to CDC123 - protein controls the cell cycle by controlling eIF2gamma abundance</fullName>
    </submittedName>
    <submittedName>
        <fullName evidence="3">Related to CDC123-protein controls the cell cycle by controlling eIF2gamma abundance</fullName>
    </submittedName>
</protein>
<dbReference type="InterPro" id="IPR009772">
    <property type="entry name" value="CDC123"/>
</dbReference>
<evidence type="ECO:0000313" key="4">
    <source>
        <dbReference type="EMBL" id="SYW78149.1"/>
    </source>
</evidence>
<dbReference type="AlphaFoldDB" id="A0A1K0GB23"/>
<comment type="similarity">
    <text evidence="1">Belongs to the CDC123 family.</text>
</comment>
<gene>
    <name evidence="4" type="ORF">UBRO2_02341</name>
    <name evidence="3" type="ORF">UBRO_07763</name>
</gene>
<dbReference type="EMBL" id="LT558132">
    <property type="protein sequence ID" value="SAM85206.1"/>
    <property type="molecule type" value="Genomic_DNA"/>
</dbReference>
<dbReference type="Pfam" id="PF07065">
    <property type="entry name" value="D123"/>
    <property type="match status" value="1"/>
</dbReference>
<reference evidence="4" key="3">
    <citation type="submission" date="2018-08" db="EMBL/GenBank/DDBJ databases">
        <authorList>
            <person name="Guldener U."/>
        </authorList>
    </citation>
    <scope>NUCLEOTIDE SEQUENCE</scope>
    <source>
        <strain evidence="4">UB2</strain>
    </source>
</reference>
<dbReference type="PANTHER" id="PTHR15323">
    <property type="entry name" value="D123 PROTEIN"/>
    <property type="match status" value="1"/>
</dbReference>
<name>A0A1K0GB23_9BASI</name>
<feature type="region of interest" description="Disordered" evidence="2">
    <location>
        <begin position="345"/>
        <end position="366"/>
    </location>
</feature>
<dbReference type="Proteomes" id="UP000179920">
    <property type="component" value="Chromosome XVI"/>
</dbReference>
<feature type="compositionally biased region" description="Acidic residues" evidence="2">
    <location>
        <begin position="75"/>
        <end position="86"/>
    </location>
</feature>
<feature type="compositionally biased region" description="Polar residues" evidence="2">
    <location>
        <begin position="178"/>
        <end position="190"/>
    </location>
</feature>